<dbReference type="Proteomes" id="UP000694018">
    <property type="component" value="Chromosome"/>
</dbReference>
<dbReference type="OrthoDB" id="34684at2157"/>
<gene>
    <name evidence="1" type="ORF">J5U23_02387</name>
</gene>
<sequence>MKLNGIDISSIISTETSYIITRYEFVDSLAEEFPAYISYDLNNNVLRKLIIFDPPKIGFNFYPNYKYTVKIIESTDNLYSLKGSDKLLIALKAYKKVIGEMIGLMTKLHFLGIKNERLYRMLILNDVPIIASNKKELMDKLIDYLKENYYVTVSNIPTIVDGIEYKERNDVKVLDVDYTAIIP</sequence>
<dbReference type="KEGG" id="sshi:J5U23_02387"/>
<dbReference type="GeneID" id="65563864"/>
<accession>A0A8F5GU03</accession>
<evidence type="ECO:0000313" key="1">
    <source>
        <dbReference type="EMBL" id="QXJ29518.1"/>
    </source>
</evidence>
<dbReference type="EMBL" id="CP077717">
    <property type="protein sequence ID" value="QXJ29518.1"/>
    <property type="molecule type" value="Genomic_DNA"/>
</dbReference>
<organism evidence="1 2">
    <name type="scientific">Saccharolobus shibatae (strain ATCC 51178 / DSM 5389 / JCM 8931 / NBRC 15437 / B12)</name>
    <name type="common">Sulfolobus shibatae</name>
    <dbReference type="NCBI Taxonomy" id="523848"/>
    <lineage>
        <taxon>Archaea</taxon>
        <taxon>Thermoproteota</taxon>
        <taxon>Thermoprotei</taxon>
        <taxon>Sulfolobales</taxon>
        <taxon>Sulfolobaceae</taxon>
        <taxon>Saccharolobus</taxon>
    </lineage>
</organism>
<reference evidence="1" key="1">
    <citation type="journal article" date="2021" name="Environ. Microbiol.">
        <title>New insights into the diversity and evolution of the archaeal mobilome from three complete genomes of Saccharolobus shibatae.</title>
        <authorList>
            <person name="Medvedeva S."/>
            <person name="Brandt D."/>
            <person name="Cvirkaite-Krupovic V."/>
            <person name="Liu Y."/>
            <person name="Severinov K."/>
            <person name="Ishino S."/>
            <person name="Ishino Y."/>
            <person name="Prangishvili D."/>
            <person name="Kalinowski J."/>
            <person name="Krupovic M."/>
        </authorList>
    </citation>
    <scope>NUCLEOTIDE SEQUENCE</scope>
    <source>
        <strain evidence="1">B12</strain>
    </source>
</reference>
<evidence type="ECO:0000313" key="2">
    <source>
        <dbReference type="Proteomes" id="UP000694018"/>
    </source>
</evidence>
<dbReference type="RefSeq" id="WP_218266241.1">
    <property type="nucleotide sequence ID" value="NZ_CP077717.1"/>
</dbReference>
<proteinExistence type="predicted"/>
<name>A0A8F5GU03_SACSH</name>
<dbReference type="AlphaFoldDB" id="A0A8F5GU03"/>
<protein>
    <submittedName>
        <fullName evidence="1">Uncharacterized protein</fullName>
    </submittedName>
</protein>